<feature type="region of interest" description="Disordered" evidence="7">
    <location>
        <begin position="514"/>
        <end position="536"/>
    </location>
</feature>
<feature type="transmembrane region" description="Helical" evidence="8">
    <location>
        <begin position="267"/>
        <end position="290"/>
    </location>
</feature>
<protein>
    <submittedName>
        <fullName evidence="10">MFS transporter</fullName>
    </submittedName>
</protein>
<feature type="transmembrane region" description="Helical" evidence="8">
    <location>
        <begin position="77"/>
        <end position="102"/>
    </location>
</feature>
<feature type="transmembrane region" description="Helical" evidence="8">
    <location>
        <begin position="198"/>
        <end position="218"/>
    </location>
</feature>
<keyword evidence="11" id="KW-1185">Reference proteome</keyword>
<feature type="transmembrane region" description="Helical" evidence="8">
    <location>
        <begin position="165"/>
        <end position="186"/>
    </location>
</feature>
<evidence type="ECO:0000313" key="11">
    <source>
        <dbReference type="Proteomes" id="UP001649381"/>
    </source>
</evidence>
<comment type="caution">
    <text evidence="10">The sequence shown here is derived from an EMBL/GenBank/DDBJ whole genome shotgun (WGS) entry which is preliminary data.</text>
</comment>
<evidence type="ECO:0000256" key="3">
    <source>
        <dbReference type="ARBA" id="ARBA00022475"/>
    </source>
</evidence>
<evidence type="ECO:0000259" key="9">
    <source>
        <dbReference type="PROSITE" id="PS50850"/>
    </source>
</evidence>
<keyword evidence="3" id="KW-1003">Cell membrane</keyword>
<dbReference type="CDD" id="cd17502">
    <property type="entry name" value="MFS_Azr1_MDR_like"/>
    <property type="match status" value="1"/>
</dbReference>
<keyword evidence="2" id="KW-0813">Transport</keyword>
<dbReference type="Proteomes" id="UP001649381">
    <property type="component" value="Unassembled WGS sequence"/>
</dbReference>
<feature type="transmembrane region" description="Helical" evidence="8">
    <location>
        <begin position="12"/>
        <end position="34"/>
    </location>
</feature>
<evidence type="ECO:0000256" key="7">
    <source>
        <dbReference type="SAM" id="MobiDB-lite"/>
    </source>
</evidence>
<evidence type="ECO:0000256" key="4">
    <source>
        <dbReference type="ARBA" id="ARBA00022692"/>
    </source>
</evidence>
<dbReference type="InterPro" id="IPR004638">
    <property type="entry name" value="EmrB-like"/>
</dbReference>
<dbReference type="InterPro" id="IPR036259">
    <property type="entry name" value="MFS_trans_sf"/>
</dbReference>
<sequence>MEHLPLKKKITIMVAVLASMLFAALNQTIVGTAMPKIVSDLGGMEYFSWIFTIYMLASSVTAILVGKLSDMYGRKPFILIGLGMFIVATFLCGTATSIYMLILYRGLQGLAGGMIFSTAFASIGDLFSPRERGRWQGLMGAVFGLASVFGPTLGGFIVDHYAWKWIFWIFLPIGFVAFVLIMRLFPSVPRQSRGRVDYLGSIFLAGTIIPMLLAFSWAGNLYEWGSFQIIGLFTLTFISLGAFLVAEQKVANPVLPLGLFKNSVFTISNIIGLLIGMAMFGAIMYMPFFIQGVIGTSATKTGFIMMSMMLSMVASSTIVGQLITKTGKYKKLAILGLTIMGIGIFSLTTLSGDSTNTDAVLRLIIIGIGLGCSFPIFTITIQNAVAYKHLGVATSSVQLFRQLGGTIGVSIMGAIMNIIMTSNMKHSAALSNSNSSGELDKLADPKLLMDPDQLEALKGNVPQEQLGMFEQIVAMMRSTLSDALNGAFLFGAIMMVVAVILVLFLKEVRLKTSNQEDDEETEDVQVTTRGHAHMSK</sequence>
<dbReference type="EMBL" id="JAKIJS010000001">
    <property type="protein sequence ID" value="MCF6138605.1"/>
    <property type="molecule type" value="Genomic_DNA"/>
</dbReference>
<reference evidence="10 11" key="1">
    <citation type="submission" date="2022-01" db="EMBL/GenBank/DDBJ databases">
        <title>Alkalihalobacillus sp. EGI L200015, a novel bacterium isolated from a salt lake sediment.</title>
        <authorList>
            <person name="Gao L."/>
            <person name="Fang B.-Z."/>
            <person name="Li W.-J."/>
        </authorList>
    </citation>
    <scope>NUCLEOTIDE SEQUENCE [LARGE SCALE GENOMIC DNA]</scope>
    <source>
        <strain evidence="10 11">KCTC 12718</strain>
    </source>
</reference>
<feature type="transmembrane region" description="Helical" evidence="8">
    <location>
        <begin position="363"/>
        <end position="387"/>
    </location>
</feature>
<dbReference type="PROSITE" id="PS00216">
    <property type="entry name" value="SUGAR_TRANSPORT_1"/>
    <property type="match status" value="1"/>
</dbReference>
<feature type="transmembrane region" description="Helical" evidence="8">
    <location>
        <begin position="302"/>
        <end position="320"/>
    </location>
</feature>
<dbReference type="Gene3D" id="1.20.1250.20">
    <property type="entry name" value="MFS general substrate transporter like domains"/>
    <property type="match status" value="1"/>
</dbReference>
<keyword evidence="4 8" id="KW-0812">Transmembrane</keyword>
<dbReference type="SUPFAM" id="SSF103473">
    <property type="entry name" value="MFS general substrate transporter"/>
    <property type="match status" value="1"/>
</dbReference>
<dbReference type="PANTHER" id="PTHR23501">
    <property type="entry name" value="MAJOR FACILITATOR SUPERFAMILY"/>
    <property type="match status" value="1"/>
</dbReference>
<feature type="transmembrane region" description="Helical" evidence="8">
    <location>
        <begin position="399"/>
        <end position="420"/>
    </location>
</feature>
<evidence type="ECO:0000256" key="5">
    <source>
        <dbReference type="ARBA" id="ARBA00022989"/>
    </source>
</evidence>
<dbReference type="PANTHER" id="PTHR23501:SF197">
    <property type="entry name" value="COMD"/>
    <property type="match status" value="1"/>
</dbReference>
<feature type="transmembrane region" description="Helical" evidence="8">
    <location>
        <begin position="108"/>
        <end position="127"/>
    </location>
</feature>
<dbReference type="RefSeq" id="WP_236335809.1">
    <property type="nucleotide sequence ID" value="NZ_JAKIJS010000001.1"/>
</dbReference>
<proteinExistence type="predicted"/>
<dbReference type="InterPro" id="IPR020846">
    <property type="entry name" value="MFS_dom"/>
</dbReference>
<feature type="transmembrane region" description="Helical" evidence="8">
    <location>
        <begin position="483"/>
        <end position="505"/>
    </location>
</feature>
<name>A0ABS9H454_9BACL</name>
<keyword evidence="6 8" id="KW-0472">Membrane</keyword>
<accession>A0ABS9H454</accession>
<dbReference type="Gene3D" id="1.20.1720.10">
    <property type="entry name" value="Multidrug resistance protein D"/>
    <property type="match status" value="1"/>
</dbReference>
<dbReference type="InterPro" id="IPR005829">
    <property type="entry name" value="Sugar_transporter_CS"/>
</dbReference>
<dbReference type="Pfam" id="PF07690">
    <property type="entry name" value="MFS_1"/>
    <property type="match status" value="1"/>
</dbReference>
<evidence type="ECO:0000256" key="8">
    <source>
        <dbReference type="SAM" id="Phobius"/>
    </source>
</evidence>
<feature type="transmembrane region" description="Helical" evidence="8">
    <location>
        <begin position="139"/>
        <end position="159"/>
    </location>
</feature>
<evidence type="ECO:0000313" key="10">
    <source>
        <dbReference type="EMBL" id="MCF6138605.1"/>
    </source>
</evidence>
<feature type="transmembrane region" description="Helical" evidence="8">
    <location>
        <begin position="332"/>
        <end position="351"/>
    </location>
</feature>
<feature type="domain" description="Major facilitator superfamily (MFS) profile" evidence="9">
    <location>
        <begin position="12"/>
        <end position="510"/>
    </location>
</feature>
<comment type="subcellular location">
    <subcellularLocation>
        <location evidence="1">Cell membrane</location>
        <topology evidence="1">Multi-pass membrane protein</topology>
    </subcellularLocation>
</comment>
<feature type="transmembrane region" description="Helical" evidence="8">
    <location>
        <begin position="224"/>
        <end position="246"/>
    </location>
</feature>
<organism evidence="10 11">
    <name type="scientific">Pseudalkalibacillus berkeleyi</name>
    <dbReference type="NCBI Taxonomy" id="1069813"/>
    <lineage>
        <taxon>Bacteria</taxon>
        <taxon>Bacillati</taxon>
        <taxon>Bacillota</taxon>
        <taxon>Bacilli</taxon>
        <taxon>Bacillales</taxon>
        <taxon>Fictibacillaceae</taxon>
        <taxon>Pseudalkalibacillus</taxon>
    </lineage>
</organism>
<dbReference type="PROSITE" id="PS50850">
    <property type="entry name" value="MFS"/>
    <property type="match status" value="1"/>
</dbReference>
<dbReference type="InterPro" id="IPR011701">
    <property type="entry name" value="MFS"/>
</dbReference>
<evidence type="ECO:0000256" key="1">
    <source>
        <dbReference type="ARBA" id="ARBA00004651"/>
    </source>
</evidence>
<gene>
    <name evidence="10" type="ORF">L2716_12780</name>
</gene>
<evidence type="ECO:0000256" key="6">
    <source>
        <dbReference type="ARBA" id="ARBA00023136"/>
    </source>
</evidence>
<dbReference type="NCBIfam" id="TIGR00711">
    <property type="entry name" value="efflux_EmrB"/>
    <property type="match status" value="1"/>
</dbReference>
<evidence type="ECO:0000256" key="2">
    <source>
        <dbReference type="ARBA" id="ARBA00022448"/>
    </source>
</evidence>
<feature type="transmembrane region" description="Helical" evidence="8">
    <location>
        <begin position="46"/>
        <end position="65"/>
    </location>
</feature>
<keyword evidence="5 8" id="KW-1133">Transmembrane helix</keyword>